<dbReference type="InterPro" id="IPR032347">
    <property type="entry name" value="DUF4864"/>
</dbReference>
<gene>
    <name evidence="1" type="ORF">IMCC12053_2837</name>
</gene>
<dbReference type="Pfam" id="PF16156">
    <property type="entry name" value="DUF4864"/>
    <property type="match status" value="1"/>
</dbReference>
<dbReference type="KEGG" id="cmar:IMCC12053_2837"/>
<keyword evidence="2" id="KW-1185">Reference proteome</keyword>
<sequence>MVNRNLFAAIVMVFVPFSALADAVTDVIERQLDAFIARDIGTAWEQASPMIHRQMRDPRTFAAMVEMGYAPIWNNADARFSSRTTRDGQVQQVVVITDDTGATQAFEYDMIETGAGWKINGVRPVEMPDAAV</sequence>
<dbReference type="STRING" id="1397108.IMCC12053_2837"/>
<proteinExistence type="predicted"/>
<evidence type="ECO:0000313" key="2">
    <source>
        <dbReference type="Proteomes" id="UP000064920"/>
    </source>
</evidence>
<reference evidence="1 2" key="1">
    <citation type="submission" date="2015-05" db="EMBL/GenBank/DDBJ databases">
        <authorList>
            <person name="Wang D.B."/>
            <person name="Wang M."/>
        </authorList>
    </citation>
    <scope>NUCLEOTIDE SEQUENCE [LARGE SCALE GENOMIC DNA]</scope>
    <source>
        <strain evidence="1 2">IMCC 12053</strain>
    </source>
</reference>
<name>A0A0P0ACW6_9RHOB</name>
<dbReference type="AlphaFoldDB" id="A0A0P0ACW6"/>
<organism evidence="1 2">
    <name type="scientific">Celeribacter marinus</name>
    <dbReference type="NCBI Taxonomy" id="1397108"/>
    <lineage>
        <taxon>Bacteria</taxon>
        <taxon>Pseudomonadati</taxon>
        <taxon>Pseudomonadota</taxon>
        <taxon>Alphaproteobacteria</taxon>
        <taxon>Rhodobacterales</taxon>
        <taxon>Roseobacteraceae</taxon>
        <taxon>Celeribacter</taxon>
    </lineage>
</organism>
<protein>
    <submittedName>
        <fullName evidence="1">Uncharacterized protein</fullName>
    </submittedName>
</protein>
<evidence type="ECO:0000313" key="1">
    <source>
        <dbReference type="EMBL" id="ALI56784.1"/>
    </source>
</evidence>
<dbReference type="RefSeq" id="WP_062220033.1">
    <property type="nucleotide sequence ID" value="NZ_CP012023.1"/>
</dbReference>
<dbReference type="Proteomes" id="UP000064920">
    <property type="component" value="Chromosome"/>
</dbReference>
<accession>A0A0P0ACW6</accession>
<dbReference type="OrthoDB" id="9130422at2"/>
<dbReference type="PATRIC" id="fig|1397108.4.peg.2900"/>
<dbReference type="EMBL" id="CP012023">
    <property type="protein sequence ID" value="ALI56784.1"/>
    <property type="molecule type" value="Genomic_DNA"/>
</dbReference>